<comment type="subcellular location">
    <subcellularLocation>
        <location evidence="1">Membrane</location>
        <topology evidence="1">Multi-pass membrane protein</topology>
    </subcellularLocation>
</comment>
<evidence type="ECO:0000256" key="7">
    <source>
        <dbReference type="SAM" id="Phobius"/>
    </source>
</evidence>
<dbReference type="SUPFAM" id="SSF103473">
    <property type="entry name" value="MFS general substrate transporter"/>
    <property type="match status" value="1"/>
</dbReference>
<keyword evidence="3 7" id="KW-0812">Transmembrane</keyword>
<keyword evidence="5 7" id="KW-0472">Membrane</keyword>
<comment type="caution">
    <text evidence="9">The sequence shown here is derived from an EMBL/GenBank/DDBJ whole genome shotgun (WGS) entry which is preliminary data.</text>
</comment>
<feature type="transmembrane region" description="Helical" evidence="7">
    <location>
        <begin position="319"/>
        <end position="339"/>
    </location>
</feature>
<dbReference type="PROSITE" id="PS50850">
    <property type="entry name" value="MFS"/>
    <property type="match status" value="1"/>
</dbReference>
<evidence type="ECO:0000256" key="6">
    <source>
        <dbReference type="ARBA" id="ARBA00037968"/>
    </source>
</evidence>
<dbReference type="InterPro" id="IPR020846">
    <property type="entry name" value="MFS_dom"/>
</dbReference>
<feature type="domain" description="Major facilitator superfamily (MFS) profile" evidence="8">
    <location>
        <begin position="54"/>
        <end position="467"/>
    </location>
</feature>
<reference evidence="9 10" key="1">
    <citation type="submission" date="2019-06" db="EMBL/GenBank/DDBJ databases">
        <title>Wine fermentation using esterase from Monascus purpureus.</title>
        <authorList>
            <person name="Geng C."/>
            <person name="Zhang Y."/>
        </authorList>
    </citation>
    <scope>NUCLEOTIDE SEQUENCE [LARGE SCALE GENOMIC DNA]</scope>
    <source>
        <strain evidence="9">HQ1</strain>
    </source>
</reference>
<evidence type="ECO:0000256" key="3">
    <source>
        <dbReference type="ARBA" id="ARBA00022692"/>
    </source>
</evidence>
<keyword evidence="4 7" id="KW-1133">Transmembrane helix</keyword>
<feature type="transmembrane region" description="Helical" evidence="7">
    <location>
        <begin position="441"/>
        <end position="462"/>
    </location>
</feature>
<feature type="transmembrane region" description="Helical" evidence="7">
    <location>
        <begin position="378"/>
        <end position="396"/>
    </location>
</feature>
<dbReference type="PANTHER" id="PTHR43791:SF74">
    <property type="entry name" value="TRANSPORTER, PUTATIVE (AFU_ORTHOLOGUE AFUA_1G17530)-RELATED"/>
    <property type="match status" value="1"/>
</dbReference>
<dbReference type="InterPro" id="IPR011701">
    <property type="entry name" value="MFS"/>
</dbReference>
<evidence type="ECO:0000313" key="10">
    <source>
        <dbReference type="Proteomes" id="UP000319663"/>
    </source>
</evidence>
<dbReference type="Pfam" id="PF07690">
    <property type="entry name" value="MFS_1"/>
    <property type="match status" value="1"/>
</dbReference>
<evidence type="ECO:0000256" key="5">
    <source>
        <dbReference type="ARBA" id="ARBA00023136"/>
    </source>
</evidence>
<feature type="transmembrane region" description="Helical" evidence="7">
    <location>
        <begin position="346"/>
        <end position="366"/>
    </location>
</feature>
<dbReference type="GO" id="GO:0016020">
    <property type="term" value="C:membrane"/>
    <property type="evidence" value="ECO:0007669"/>
    <property type="project" value="UniProtKB-SubCell"/>
</dbReference>
<dbReference type="Proteomes" id="UP000319663">
    <property type="component" value="Unassembled WGS sequence"/>
</dbReference>
<keyword evidence="2" id="KW-0813">Transport</keyword>
<proteinExistence type="inferred from homology"/>
<feature type="transmembrane region" description="Helical" evidence="7">
    <location>
        <begin position="151"/>
        <end position="172"/>
    </location>
</feature>
<protein>
    <recommendedName>
        <fullName evidence="8">Major facilitator superfamily (MFS) profile domain-containing protein</fullName>
    </recommendedName>
</protein>
<dbReference type="InterPro" id="IPR036259">
    <property type="entry name" value="MFS_trans_sf"/>
</dbReference>
<sequence length="497" mass="55630">MPRDTPKEKNVRDSISEKAQTVCCENAPDDKLDAPFEIDAETNKRLLRKIDLRIMPVLCFTYAVQYYDKATLSQAAIFGLRDDLELNDGLKYSWVSLTFYFGYMVGTYPISVLAQRFRTRVVCTVICILWSVVVVCTPTCTSYSGFLANRFFLGILEAGVSPIFMLVVGIWYTHSEQVMRSGWWYSFSGGSLLVSPLINYGLGHITGGSLHPWQYMYLFAGGVTFFWGVALWWLFPDGPQDAKGFTEEERRMLLERIRANNAGVENNHFRFYQVKEALMDYQFWGIMVLSLVTSTGSGVVTTFGSIVFNGMGFNTFVSLLMNLPIGALAFICILGSAYLGRVLPNARFHVLAASCLPVILGCALLWKLPNSMRAGRVIGFYLINFFSSAWVQCIALGTSNVAGYTKKAVYAAGTFIGYSIGNIAGMLLFDAKYAPRYNQGFIGVMICFALCLCIAEGLRFALAWKNEKRERKYGPPGTANGLEDMTDRENKSFRYCL</sequence>
<dbReference type="FunFam" id="1.20.1250.20:FF:000064">
    <property type="entry name" value="MFS allantoate transporter"/>
    <property type="match status" value="1"/>
</dbReference>
<dbReference type="AlphaFoldDB" id="A0A507QZW7"/>
<accession>A0A507QZW7</accession>
<dbReference type="OrthoDB" id="6730379at2759"/>
<organism evidence="9 10">
    <name type="scientific">Monascus purpureus</name>
    <name type="common">Red mold</name>
    <name type="synonym">Monascus anka</name>
    <dbReference type="NCBI Taxonomy" id="5098"/>
    <lineage>
        <taxon>Eukaryota</taxon>
        <taxon>Fungi</taxon>
        <taxon>Dikarya</taxon>
        <taxon>Ascomycota</taxon>
        <taxon>Pezizomycotina</taxon>
        <taxon>Eurotiomycetes</taxon>
        <taxon>Eurotiomycetidae</taxon>
        <taxon>Eurotiales</taxon>
        <taxon>Aspergillaceae</taxon>
        <taxon>Monascus</taxon>
    </lineage>
</organism>
<evidence type="ECO:0000256" key="4">
    <source>
        <dbReference type="ARBA" id="ARBA00022989"/>
    </source>
</evidence>
<feature type="transmembrane region" description="Helical" evidence="7">
    <location>
        <begin position="92"/>
        <end position="114"/>
    </location>
</feature>
<evidence type="ECO:0000259" key="8">
    <source>
        <dbReference type="PROSITE" id="PS50850"/>
    </source>
</evidence>
<dbReference type="Gene3D" id="1.20.1250.20">
    <property type="entry name" value="MFS general substrate transporter like domains"/>
    <property type="match status" value="1"/>
</dbReference>
<dbReference type="EMBL" id="VIFY01000029">
    <property type="protein sequence ID" value="TQB74595.1"/>
    <property type="molecule type" value="Genomic_DNA"/>
</dbReference>
<evidence type="ECO:0000313" key="9">
    <source>
        <dbReference type="EMBL" id="TQB74595.1"/>
    </source>
</evidence>
<feature type="transmembrane region" description="Helical" evidence="7">
    <location>
        <begin position="283"/>
        <end position="307"/>
    </location>
</feature>
<evidence type="ECO:0000256" key="1">
    <source>
        <dbReference type="ARBA" id="ARBA00004141"/>
    </source>
</evidence>
<evidence type="ECO:0000256" key="2">
    <source>
        <dbReference type="ARBA" id="ARBA00022448"/>
    </source>
</evidence>
<keyword evidence="10" id="KW-1185">Reference proteome</keyword>
<feature type="transmembrane region" description="Helical" evidence="7">
    <location>
        <begin position="408"/>
        <end position="429"/>
    </location>
</feature>
<dbReference type="PANTHER" id="PTHR43791">
    <property type="entry name" value="PERMEASE-RELATED"/>
    <property type="match status" value="1"/>
</dbReference>
<gene>
    <name evidence="9" type="ORF">MPDQ_004444</name>
</gene>
<feature type="transmembrane region" description="Helical" evidence="7">
    <location>
        <begin position="184"/>
        <end position="203"/>
    </location>
</feature>
<dbReference type="GO" id="GO:0022857">
    <property type="term" value="F:transmembrane transporter activity"/>
    <property type="evidence" value="ECO:0007669"/>
    <property type="project" value="InterPro"/>
</dbReference>
<comment type="similarity">
    <text evidence="6">Belongs to the major facilitator superfamily. Allantoate permease family.</text>
</comment>
<feature type="transmembrane region" description="Helical" evidence="7">
    <location>
        <begin position="121"/>
        <end position="145"/>
    </location>
</feature>
<dbReference type="STRING" id="5098.A0A507QZW7"/>
<feature type="transmembrane region" description="Helical" evidence="7">
    <location>
        <begin position="215"/>
        <end position="235"/>
    </location>
</feature>
<name>A0A507QZW7_MONPU</name>